<organism evidence="2 3">
    <name type="scientific">Flavimobilis soli</name>
    <dbReference type="NCBI Taxonomy" id="442709"/>
    <lineage>
        <taxon>Bacteria</taxon>
        <taxon>Bacillati</taxon>
        <taxon>Actinomycetota</taxon>
        <taxon>Actinomycetes</taxon>
        <taxon>Micrococcales</taxon>
        <taxon>Jonesiaceae</taxon>
        <taxon>Flavimobilis</taxon>
    </lineage>
</organism>
<protein>
    <recommendedName>
        <fullName evidence="4">META domain-containing protein</fullName>
    </recommendedName>
</protein>
<evidence type="ECO:0000313" key="3">
    <source>
        <dbReference type="Proteomes" id="UP000221394"/>
    </source>
</evidence>
<evidence type="ECO:0008006" key="4">
    <source>
        <dbReference type="Google" id="ProtNLM"/>
    </source>
</evidence>
<proteinExistence type="predicted"/>
<dbReference type="Proteomes" id="UP000221394">
    <property type="component" value="Unassembled WGS sequence"/>
</dbReference>
<dbReference type="AlphaFoldDB" id="A0A2A9EFP1"/>
<reference evidence="2 3" key="1">
    <citation type="submission" date="2017-10" db="EMBL/GenBank/DDBJ databases">
        <title>Sequencing the genomes of 1000 actinobacteria strains.</title>
        <authorList>
            <person name="Klenk H.-P."/>
        </authorList>
    </citation>
    <scope>NUCLEOTIDE SEQUENCE [LARGE SCALE GENOMIC DNA]</scope>
    <source>
        <strain evidence="2 3">DSM 21574</strain>
    </source>
</reference>
<gene>
    <name evidence="2" type="ORF">ATL41_2516</name>
</gene>
<sequence>MPRYAPRPARRTPRLVPAVSLLVLLGACADPSTLPGSGPGSSSPAPSGSDLSVAARLVGSWTVQDSTSSHDGAVLQFNGTYGTVWRECGTADYAVIVGPSGSVRAHLQGGAGECDLDEGVPWLAAAARVVPEADSMLVEDAAGTRLATLRPGGEPMKHDDIDPSLAADPELTDELEAMLSARVMDLPDGLRPATISQVTAGRWYPDRHAPSAPEGSWLELDADGTWSGSDGCNGQGSVWLLEASGWFRTGSWAQTAIGCSGVDVGGALSEGVALAVDEEGALVALDETGTPAARFVRDLADSVPDATLEL</sequence>
<dbReference type="RefSeq" id="WP_098458752.1">
    <property type="nucleotide sequence ID" value="NZ_PDJH01000001.1"/>
</dbReference>
<accession>A0A2A9EFP1</accession>
<dbReference type="OrthoDB" id="4990393at2"/>
<keyword evidence="3" id="KW-1185">Reference proteome</keyword>
<dbReference type="PROSITE" id="PS51257">
    <property type="entry name" value="PROKAR_LIPOPROTEIN"/>
    <property type="match status" value="1"/>
</dbReference>
<keyword evidence="1" id="KW-0732">Signal</keyword>
<evidence type="ECO:0000313" key="2">
    <source>
        <dbReference type="EMBL" id="PFG37744.1"/>
    </source>
</evidence>
<dbReference type="EMBL" id="PDJH01000001">
    <property type="protein sequence ID" value="PFG37744.1"/>
    <property type="molecule type" value="Genomic_DNA"/>
</dbReference>
<evidence type="ECO:0000256" key="1">
    <source>
        <dbReference type="SAM" id="SignalP"/>
    </source>
</evidence>
<comment type="caution">
    <text evidence="2">The sequence shown here is derived from an EMBL/GenBank/DDBJ whole genome shotgun (WGS) entry which is preliminary data.</text>
</comment>
<name>A0A2A9EFP1_9MICO</name>
<feature type="signal peptide" evidence="1">
    <location>
        <begin position="1"/>
        <end position="29"/>
    </location>
</feature>
<feature type="chain" id="PRO_5012699039" description="META domain-containing protein" evidence="1">
    <location>
        <begin position="30"/>
        <end position="310"/>
    </location>
</feature>